<dbReference type="GO" id="GO:0005829">
    <property type="term" value="C:cytosol"/>
    <property type="evidence" value="ECO:0007669"/>
    <property type="project" value="TreeGrafter"/>
</dbReference>
<keyword evidence="2" id="KW-1185">Reference proteome</keyword>
<reference evidence="1 2" key="1">
    <citation type="submission" date="2016-08" db="EMBL/GenBank/DDBJ databases">
        <title>A Parts List for Fungal Cellulosomes Revealed by Comparative Genomics.</title>
        <authorList>
            <consortium name="DOE Joint Genome Institute"/>
            <person name="Haitjema C.H."/>
            <person name="Gilmore S.P."/>
            <person name="Henske J.K."/>
            <person name="Solomon K.V."/>
            <person name="De Groot R."/>
            <person name="Kuo A."/>
            <person name="Mondo S.J."/>
            <person name="Salamov A.A."/>
            <person name="Labutti K."/>
            <person name="Zhao Z."/>
            <person name="Chiniquy J."/>
            <person name="Barry K."/>
            <person name="Brewer H.M."/>
            <person name="Purvine S.O."/>
            <person name="Wright A.T."/>
            <person name="Boxma B."/>
            <person name="Van Alen T."/>
            <person name="Hackstein J.H."/>
            <person name="Baker S.E."/>
            <person name="Grigoriev I.V."/>
            <person name="O'Malley M.A."/>
        </authorList>
    </citation>
    <scope>NUCLEOTIDE SEQUENCE [LARGE SCALE GENOMIC DNA]</scope>
    <source>
        <strain evidence="1 2">G1</strain>
    </source>
</reference>
<dbReference type="AlphaFoldDB" id="A0A1Y2DAZ1"/>
<dbReference type="PANTHER" id="PTHR13554:SF10">
    <property type="entry name" value="26S PROTEASOME NON-ATPASE REGULATORY SUBUNIT 5"/>
    <property type="match status" value="1"/>
</dbReference>
<evidence type="ECO:0000313" key="2">
    <source>
        <dbReference type="Proteomes" id="UP000193920"/>
    </source>
</evidence>
<protein>
    <recommendedName>
        <fullName evidence="3">26S proteasome non-ATPase regulatory subunit 5</fullName>
    </recommendedName>
</protein>
<sequence length="358" mass="41223">MAEILSKNEDCLDLFLERDSLNALYAQCEKNEVVKFTIYDLIITISSVNNTNFEKCKKAGLFDSMLNEIDSKDILVKLNTIELFVKLLSNENLYNFFEKSEIMRKLINEVQKDPEDENVDIEDKLFLHSIIKFFSSLADFNMKSFKDIQNKYDLLSLFEMQFNKNDLSTKEIIIITVGSIGSTYEGLILLNEQHTLLQTILDYYPSLSGNLKIIYLQNLSCILTICKLSEEVEKITQSIYQGIHGKPNTLKELIQIANQVFEDARIAAYAVIKGIAVHNWGLKELDNSTEFIKFILDRGQEPNRLGQDWKYSIIETMVNHPSSSTILRPDTLVKFKVYLKQGPYYKYVEPKVVVKGAN</sequence>
<dbReference type="Proteomes" id="UP000193920">
    <property type="component" value="Unassembled WGS sequence"/>
</dbReference>
<dbReference type="GO" id="GO:0043248">
    <property type="term" value="P:proteasome assembly"/>
    <property type="evidence" value="ECO:0007669"/>
    <property type="project" value="InterPro"/>
</dbReference>
<dbReference type="PANTHER" id="PTHR13554">
    <property type="entry name" value="26S PROTEASOME NON-ATPASE REGULATORY SUBUNIT 5-RELATED"/>
    <property type="match status" value="1"/>
</dbReference>
<proteinExistence type="predicted"/>
<name>A0A1Y2DAZ1_9FUNG</name>
<comment type="caution">
    <text evidence="1">The sequence shown here is derived from an EMBL/GenBank/DDBJ whole genome shotgun (WGS) entry which is preliminary data.</text>
</comment>
<dbReference type="Pfam" id="PF10508">
    <property type="entry name" value="Proteasom_PSMB"/>
    <property type="match status" value="1"/>
</dbReference>
<accession>A0A1Y2DAZ1</accession>
<dbReference type="SUPFAM" id="SSF48371">
    <property type="entry name" value="ARM repeat"/>
    <property type="match status" value="1"/>
</dbReference>
<dbReference type="STRING" id="1754190.A0A1Y2DAZ1"/>
<organism evidence="1 2">
    <name type="scientific">Neocallimastix californiae</name>
    <dbReference type="NCBI Taxonomy" id="1754190"/>
    <lineage>
        <taxon>Eukaryota</taxon>
        <taxon>Fungi</taxon>
        <taxon>Fungi incertae sedis</taxon>
        <taxon>Chytridiomycota</taxon>
        <taxon>Chytridiomycota incertae sedis</taxon>
        <taxon>Neocallimastigomycetes</taxon>
        <taxon>Neocallimastigales</taxon>
        <taxon>Neocallimastigaceae</taxon>
        <taxon>Neocallimastix</taxon>
    </lineage>
</organism>
<evidence type="ECO:0000313" key="1">
    <source>
        <dbReference type="EMBL" id="ORY56266.1"/>
    </source>
</evidence>
<dbReference type="InterPro" id="IPR016024">
    <property type="entry name" value="ARM-type_fold"/>
</dbReference>
<gene>
    <name evidence="1" type="ORF">LY90DRAFT_260943</name>
</gene>
<dbReference type="OrthoDB" id="10250600at2759"/>
<dbReference type="InterPro" id="IPR019538">
    <property type="entry name" value="PSMD5"/>
</dbReference>
<evidence type="ECO:0008006" key="3">
    <source>
        <dbReference type="Google" id="ProtNLM"/>
    </source>
</evidence>
<dbReference type="EMBL" id="MCOG01000074">
    <property type="protein sequence ID" value="ORY56266.1"/>
    <property type="molecule type" value="Genomic_DNA"/>
</dbReference>